<dbReference type="EMBL" id="JBHTMC010000002">
    <property type="protein sequence ID" value="MFD1262270.1"/>
    <property type="molecule type" value="Genomic_DNA"/>
</dbReference>
<dbReference type="SUPFAM" id="SSF53300">
    <property type="entry name" value="vWA-like"/>
    <property type="match status" value="1"/>
</dbReference>
<dbReference type="InterPro" id="IPR036465">
    <property type="entry name" value="vWFA_dom_sf"/>
</dbReference>
<keyword evidence="3" id="KW-1185">Reference proteome</keyword>
<gene>
    <name evidence="2" type="ORF">ACFQ4M_01665</name>
</gene>
<evidence type="ECO:0000313" key="3">
    <source>
        <dbReference type="Proteomes" id="UP001597158"/>
    </source>
</evidence>
<dbReference type="InterPro" id="IPR002035">
    <property type="entry name" value="VWF_A"/>
</dbReference>
<dbReference type="Proteomes" id="UP001597158">
    <property type="component" value="Unassembled WGS sequence"/>
</dbReference>
<accession>A0ABW3WAG8</accession>
<reference evidence="3" key="1">
    <citation type="journal article" date="2019" name="Int. J. Syst. Evol. Microbiol.">
        <title>The Global Catalogue of Microorganisms (GCM) 10K type strain sequencing project: providing services to taxonomists for standard genome sequencing and annotation.</title>
        <authorList>
            <consortium name="The Broad Institute Genomics Platform"/>
            <consortium name="The Broad Institute Genome Sequencing Center for Infectious Disease"/>
            <person name="Wu L."/>
            <person name="Ma J."/>
        </authorList>
    </citation>
    <scope>NUCLEOTIDE SEQUENCE [LARGE SCALE GENOMIC DNA]</scope>
    <source>
        <strain evidence="3">CCUG 48884</strain>
    </source>
</reference>
<proteinExistence type="predicted"/>
<dbReference type="SMART" id="SM00327">
    <property type="entry name" value="VWA"/>
    <property type="match status" value="1"/>
</dbReference>
<dbReference type="PROSITE" id="PS50234">
    <property type="entry name" value="VWFA"/>
    <property type="match status" value="1"/>
</dbReference>
<evidence type="ECO:0000313" key="2">
    <source>
        <dbReference type="EMBL" id="MFD1262270.1"/>
    </source>
</evidence>
<dbReference type="PANTHER" id="PTHR41248:SF1">
    <property type="entry name" value="NORD PROTEIN"/>
    <property type="match status" value="1"/>
</dbReference>
<organism evidence="2 3">
    <name type="scientific">Thauera mechernichensis</name>
    <dbReference type="NCBI Taxonomy" id="82788"/>
    <lineage>
        <taxon>Bacteria</taxon>
        <taxon>Pseudomonadati</taxon>
        <taxon>Pseudomonadota</taxon>
        <taxon>Betaproteobacteria</taxon>
        <taxon>Rhodocyclales</taxon>
        <taxon>Zoogloeaceae</taxon>
        <taxon>Thauera</taxon>
    </lineage>
</organism>
<protein>
    <submittedName>
        <fullName evidence="2">Nitric oxide reductase activation protein NorD</fullName>
    </submittedName>
</protein>
<dbReference type="InterPro" id="IPR051928">
    <property type="entry name" value="NorD/CobT"/>
</dbReference>
<dbReference type="PANTHER" id="PTHR41248">
    <property type="entry name" value="NORD PROTEIN"/>
    <property type="match status" value="1"/>
</dbReference>
<name>A0ABW3WAG8_9RHOO</name>
<sequence length="556" mass="60816">MTRPSERLPPCPAPAPDDTRLRALGHLLHAFGVDQASVQTLDRPPQDGPPPRPVLHGKVLLLPDTLTTHPDPDLALAASAHALGHLLHSPRRQATGRLKPIGLAIAAAVEDCRCDRLLMRSHPGLERLFRTLLARHPAADGVGFEHLVERLQRALIDPGLADDHPWVTKARGLFEAALGELEQPAVFRRIAAVLANDLGQLRVRMNLQAYAPPLPWHDDNSHLWQHPEDAHQAETHVRQEGVPAGTAAHRPAGEGEAAAATPARSLHAHAEWHYRLGRYRSDWCTVAEIAPAQARTTSADADDDGRRDAPLRIHTAPRLCPALRQRRQWDGEELDLDAATAAALDLRLGRAPDPRLFRRNRPGEPALDLLILLDLSASTADRLDDGRSILDVECEAARALVAALHRQRGRIAVAGFDSDGRHAVRYHRLVDFGTAHAHEHPSPLQDLRPGQSTRLGAAIRHASSILRSRPMPALIVVSDGSPADIDVFDPQHLVEDARVAVSEARRSGVRCAGLMLGEDGREAARRIFGINGHRILTRTAMLGRALRACHRDLSIN</sequence>
<evidence type="ECO:0000259" key="1">
    <source>
        <dbReference type="PROSITE" id="PS50234"/>
    </source>
</evidence>
<feature type="domain" description="VWFA" evidence="1">
    <location>
        <begin position="368"/>
        <end position="519"/>
    </location>
</feature>
<dbReference type="Gene3D" id="3.40.50.410">
    <property type="entry name" value="von Willebrand factor, type A domain"/>
    <property type="match status" value="1"/>
</dbReference>
<comment type="caution">
    <text evidence="2">The sequence shown here is derived from an EMBL/GenBank/DDBJ whole genome shotgun (WGS) entry which is preliminary data.</text>
</comment>
<dbReference type="Pfam" id="PF13519">
    <property type="entry name" value="VWA_2"/>
    <property type="match status" value="1"/>
</dbReference>
<dbReference type="RefSeq" id="WP_386039493.1">
    <property type="nucleotide sequence ID" value="NZ_JBHTMC010000002.1"/>
</dbReference>